<feature type="compositionally biased region" description="Acidic residues" evidence="1">
    <location>
        <begin position="26"/>
        <end position="36"/>
    </location>
</feature>
<evidence type="ECO:0000313" key="2">
    <source>
        <dbReference type="EMBL" id="RDW66737.1"/>
    </source>
</evidence>
<feature type="region of interest" description="Disordered" evidence="1">
    <location>
        <begin position="203"/>
        <end position="370"/>
    </location>
</feature>
<dbReference type="EMBL" id="PDLN01000014">
    <property type="protein sequence ID" value="RDW66737.1"/>
    <property type="molecule type" value="Genomic_DNA"/>
</dbReference>
<sequence>MSVSSTSRNPSIQWAPEIHREHPEVSDEEDEEDYYEDWNKTTTDKDSFASQHLRRTIGGLKWNKINNYPSTSGIPIKDRAGSILSTFEIGHQDGVPLVEDPAERADYERKRRASSSGVSQLEKIENYPQLQKEYLENRQGSVLSAFTKNNQHFDDAMILPEEPANERRNSTVGIEKIENYPTLSKEEREKRLADGRYGSILGVFADDHEEAANMPNEPKERRSSSNNGPARPVIENYPANSHKRTTSGASALEVPQVLNNRRGSTSNAKDRRGSVLSLWTDNSDDHEYAAHEYDDVKDKDSDRISNRSSNNGTGTRLELPGGPQQKGRAYSGTERHGSILSMWTPGKHKNGDDVIGHGDDFSDSEDENEK</sequence>
<dbReference type="OrthoDB" id="3548605at2759"/>
<dbReference type="Proteomes" id="UP000256328">
    <property type="component" value="Unassembled WGS sequence"/>
</dbReference>
<proteinExistence type="predicted"/>
<name>A0A3D8QY89_9HELO</name>
<protein>
    <submittedName>
        <fullName evidence="2">Uncharacterized protein</fullName>
    </submittedName>
</protein>
<evidence type="ECO:0000256" key="1">
    <source>
        <dbReference type="SAM" id="MobiDB-lite"/>
    </source>
</evidence>
<feature type="compositionally biased region" description="Basic and acidic residues" evidence="1">
    <location>
        <begin position="283"/>
        <end position="305"/>
    </location>
</feature>
<keyword evidence="3" id="KW-1185">Reference proteome</keyword>
<gene>
    <name evidence="2" type="ORF">BP5796_09486</name>
</gene>
<comment type="caution">
    <text evidence="2">The sequence shown here is derived from an EMBL/GenBank/DDBJ whole genome shotgun (WGS) entry which is preliminary data.</text>
</comment>
<evidence type="ECO:0000313" key="3">
    <source>
        <dbReference type="Proteomes" id="UP000256328"/>
    </source>
</evidence>
<accession>A0A3D8QY89</accession>
<feature type="compositionally biased region" description="Basic and acidic residues" evidence="1">
    <location>
        <begin position="349"/>
        <end position="360"/>
    </location>
</feature>
<reference evidence="2 3" key="1">
    <citation type="journal article" date="2018" name="IMA Fungus">
        <title>IMA Genome-F 9: Draft genome sequence of Annulohypoxylon stygium, Aspergillus mulundensis, Berkeleyomyces basicola (syn. Thielaviopsis basicola), Ceratocystis smalleyi, two Cercospora beticola strains, Coleophoma cylindrospora, Fusarium fracticaudum, Phialophora cf. hyalina, and Morchella septimelata.</title>
        <authorList>
            <person name="Wingfield B.D."/>
            <person name="Bills G.F."/>
            <person name="Dong Y."/>
            <person name="Huang W."/>
            <person name="Nel W.J."/>
            <person name="Swalarsk-Parry B.S."/>
            <person name="Vaghefi N."/>
            <person name="Wilken P.M."/>
            <person name="An Z."/>
            <person name="de Beer Z.W."/>
            <person name="De Vos L."/>
            <person name="Chen L."/>
            <person name="Duong T.A."/>
            <person name="Gao Y."/>
            <person name="Hammerbacher A."/>
            <person name="Kikkert J.R."/>
            <person name="Li Y."/>
            <person name="Li H."/>
            <person name="Li K."/>
            <person name="Li Q."/>
            <person name="Liu X."/>
            <person name="Ma X."/>
            <person name="Naidoo K."/>
            <person name="Pethybridge S.J."/>
            <person name="Sun J."/>
            <person name="Steenkamp E.T."/>
            <person name="van der Nest M.A."/>
            <person name="van Wyk S."/>
            <person name="Wingfield M.J."/>
            <person name="Xiong C."/>
            <person name="Yue Q."/>
            <person name="Zhang X."/>
        </authorList>
    </citation>
    <scope>NUCLEOTIDE SEQUENCE [LARGE SCALE GENOMIC DNA]</scope>
    <source>
        <strain evidence="2 3">BP5796</strain>
    </source>
</reference>
<feature type="compositionally biased region" description="Basic and acidic residues" evidence="1">
    <location>
        <begin position="37"/>
        <end position="46"/>
    </location>
</feature>
<dbReference type="AlphaFoldDB" id="A0A3D8QY89"/>
<feature type="compositionally biased region" description="Polar residues" evidence="1">
    <location>
        <begin position="1"/>
        <end position="12"/>
    </location>
</feature>
<feature type="compositionally biased region" description="Acidic residues" evidence="1">
    <location>
        <begin position="361"/>
        <end position="370"/>
    </location>
</feature>
<feature type="compositionally biased region" description="Polar residues" evidence="1">
    <location>
        <begin position="257"/>
        <end position="267"/>
    </location>
</feature>
<organism evidence="2 3">
    <name type="scientific">Coleophoma crateriformis</name>
    <dbReference type="NCBI Taxonomy" id="565419"/>
    <lineage>
        <taxon>Eukaryota</taxon>
        <taxon>Fungi</taxon>
        <taxon>Dikarya</taxon>
        <taxon>Ascomycota</taxon>
        <taxon>Pezizomycotina</taxon>
        <taxon>Leotiomycetes</taxon>
        <taxon>Helotiales</taxon>
        <taxon>Dermateaceae</taxon>
        <taxon>Coleophoma</taxon>
    </lineage>
</organism>
<feature type="region of interest" description="Disordered" evidence="1">
    <location>
        <begin position="1"/>
        <end position="46"/>
    </location>
</feature>